<proteinExistence type="predicted"/>
<dbReference type="EMBL" id="JASOPU010000008">
    <property type="protein sequence ID" value="MDK7293342.1"/>
    <property type="molecule type" value="Genomic_DNA"/>
</dbReference>
<reference evidence="1" key="1">
    <citation type="submission" date="2023-05" db="EMBL/GenBank/DDBJ databases">
        <title>Cataloging the Phylogenetic Diversity of Human Bladder Bacteria.</title>
        <authorList>
            <person name="Du J."/>
        </authorList>
    </citation>
    <scope>NUCLEOTIDE SEQUENCE</scope>
    <source>
        <strain evidence="1">UMB0765</strain>
    </source>
</reference>
<sequence length="179" mass="20775">MIAKVLFKGQSQKQLALDYALLNYSQLAKWLAQYKKNGGTIVEKTRGSPPKMGRSKAQRATKIIQELIDHFSLETLLKILDLSRSTDYYQVKRLVQEDKDTELNSFTNDLSRFLRTVQKLEGVFYSYMQNDISQTADVILFIYLQELPLDPMVQGRLVLLHKLRVLLLSKILYVQRFGK</sequence>
<evidence type="ECO:0000313" key="2">
    <source>
        <dbReference type="Proteomes" id="UP001237917"/>
    </source>
</evidence>
<name>A0AAW6YIT5_9STRE</name>
<accession>A0AAW6YIT5</accession>
<protein>
    <recommendedName>
        <fullName evidence="3">Transposase</fullName>
    </recommendedName>
</protein>
<dbReference type="Proteomes" id="UP001237917">
    <property type="component" value="Unassembled WGS sequence"/>
</dbReference>
<evidence type="ECO:0000313" key="1">
    <source>
        <dbReference type="EMBL" id="MDK7293342.1"/>
    </source>
</evidence>
<gene>
    <name evidence="1" type="ORF">QP487_07725</name>
</gene>
<dbReference type="GeneID" id="64409182"/>
<dbReference type="AlphaFoldDB" id="A0AAW6YIT5"/>
<evidence type="ECO:0008006" key="3">
    <source>
        <dbReference type="Google" id="ProtNLM"/>
    </source>
</evidence>
<organism evidence="1 2">
    <name type="scientific">Streptococcus pasteurianus</name>
    <dbReference type="NCBI Taxonomy" id="197614"/>
    <lineage>
        <taxon>Bacteria</taxon>
        <taxon>Bacillati</taxon>
        <taxon>Bacillota</taxon>
        <taxon>Bacilli</taxon>
        <taxon>Lactobacillales</taxon>
        <taxon>Streptococcaceae</taxon>
        <taxon>Streptococcus</taxon>
    </lineage>
</organism>
<dbReference type="RefSeq" id="WP_201787089.1">
    <property type="nucleotide sequence ID" value="NZ_AP031455.1"/>
</dbReference>
<comment type="caution">
    <text evidence="1">The sequence shown here is derived from an EMBL/GenBank/DDBJ whole genome shotgun (WGS) entry which is preliminary data.</text>
</comment>